<feature type="signal peptide" evidence="1">
    <location>
        <begin position="1"/>
        <end position="18"/>
    </location>
</feature>
<evidence type="ECO:0000313" key="3">
    <source>
        <dbReference type="Proteomes" id="UP000186228"/>
    </source>
</evidence>
<dbReference type="RefSeq" id="WP_075851642.1">
    <property type="nucleotide sequence ID" value="NZ_FMAC01000001.1"/>
</dbReference>
<keyword evidence="3" id="KW-1185">Reference proteome</keyword>
<sequence length="103" mass="11641">MKMMLALGAILSLACVSAGEAPSNYQTYHGGIRADSDPVVLARYDRALNRCEPEAYSWRRGSPDANSTLYWLALRDCLYRQGFVDRGVYAYPTTAVFRHFLDR</sequence>
<gene>
    <name evidence="2" type="ORF">GA0061100_1011093</name>
</gene>
<dbReference type="PROSITE" id="PS51257">
    <property type="entry name" value="PROKAR_LIPOPROTEIN"/>
    <property type="match status" value="1"/>
</dbReference>
<protein>
    <submittedName>
        <fullName evidence="2">Uncharacterized protein</fullName>
    </submittedName>
</protein>
<name>A0A1C3UA69_9HYPH</name>
<evidence type="ECO:0000313" key="2">
    <source>
        <dbReference type="EMBL" id="SCB12364.1"/>
    </source>
</evidence>
<evidence type="ECO:0000256" key="1">
    <source>
        <dbReference type="SAM" id="SignalP"/>
    </source>
</evidence>
<dbReference type="Proteomes" id="UP000186228">
    <property type="component" value="Unassembled WGS sequence"/>
</dbReference>
<proteinExistence type="predicted"/>
<accession>A0A1C3UA69</accession>
<feature type="chain" id="PRO_5008682997" evidence="1">
    <location>
        <begin position="19"/>
        <end position="103"/>
    </location>
</feature>
<dbReference type="EMBL" id="FMAC01000001">
    <property type="protein sequence ID" value="SCB12364.1"/>
    <property type="molecule type" value="Genomic_DNA"/>
</dbReference>
<organism evidence="2 3">
    <name type="scientific">Rhizobium hainanense</name>
    <dbReference type="NCBI Taxonomy" id="52131"/>
    <lineage>
        <taxon>Bacteria</taxon>
        <taxon>Pseudomonadati</taxon>
        <taxon>Pseudomonadota</taxon>
        <taxon>Alphaproteobacteria</taxon>
        <taxon>Hyphomicrobiales</taxon>
        <taxon>Rhizobiaceae</taxon>
        <taxon>Rhizobium/Agrobacterium group</taxon>
        <taxon>Rhizobium</taxon>
    </lineage>
</organism>
<dbReference type="OrthoDB" id="8297061at2"/>
<keyword evidence="1" id="KW-0732">Signal</keyword>
<reference evidence="3" key="1">
    <citation type="submission" date="2016-08" db="EMBL/GenBank/DDBJ databases">
        <authorList>
            <person name="Varghese N."/>
            <person name="Submissions Spin"/>
        </authorList>
    </citation>
    <scope>NUCLEOTIDE SEQUENCE [LARGE SCALE GENOMIC DNA]</scope>
    <source>
        <strain evidence="3">CCBAU 57015</strain>
    </source>
</reference>
<dbReference type="AlphaFoldDB" id="A0A1C3UA69"/>